<organism evidence="2 3">
    <name type="scientific">Saccharopolyspora taberi</name>
    <dbReference type="NCBI Taxonomy" id="60895"/>
    <lineage>
        <taxon>Bacteria</taxon>
        <taxon>Bacillati</taxon>
        <taxon>Actinomycetota</taxon>
        <taxon>Actinomycetes</taxon>
        <taxon>Pseudonocardiales</taxon>
        <taxon>Pseudonocardiaceae</taxon>
        <taxon>Saccharopolyspora</taxon>
    </lineage>
</organism>
<evidence type="ECO:0000313" key="2">
    <source>
        <dbReference type="EMBL" id="GAA2778137.1"/>
    </source>
</evidence>
<dbReference type="PANTHER" id="PTHR30448:SF0">
    <property type="entry name" value="RNASE ADAPTER PROTEIN RAPZ"/>
    <property type="match status" value="1"/>
</dbReference>
<dbReference type="PANTHER" id="PTHR30448">
    <property type="entry name" value="RNASE ADAPTER PROTEIN RAPZ"/>
    <property type="match status" value="1"/>
</dbReference>
<proteinExistence type="predicted"/>
<sequence length="135" mass="15384">MGLIQLVVTSFGYLHGKPPSMPTAHHIEDVRKALRDPHVDPAFRELDGFDPRVQQRVLNTPGASDLLRTLQNRTNRLLEHNNKPFEPYLVGVAIGCAGGRHRSVVLANELAERMRRWGWGVEVEHRDIRKPVVKR</sequence>
<dbReference type="Proteomes" id="UP001500979">
    <property type="component" value="Unassembled WGS sequence"/>
</dbReference>
<protein>
    <submittedName>
        <fullName evidence="2">RNase adapter RapZ</fullName>
    </submittedName>
</protein>
<keyword evidence="3" id="KW-1185">Reference proteome</keyword>
<evidence type="ECO:0000259" key="1">
    <source>
        <dbReference type="Pfam" id="PF22740"/>
    </source>
</evidence>
<name>A0ABN3V5E8_9PSEU</name>
<dbReference type="RefSeq" id="WP_344678112.1">
    <property type="nucleotide sequence ID" value="NZ_BAAAUX010000005.1"/>
</dbReference>
<dbReference type="InterPro" id="IPR005337">
    <property type="entry name" value="RapZ-like"/>
</dbReference>
<dbReference type="EMBL" id="BAAAUX010000005">
    <property type="protein sequence ID" value="GAA2778137.1"/>
    <property type="molecule type" value="Genomic_DNA"/>
</dbReference>
<dbReference type="Pfam" id="PF22740">
    <property type="entry name" value="PapZ_C"/>
    <property type="match status" value="1"/>
</dbReference>
<evidence type="ECO:0000313" key="3">
    <source>
        <dbReference type="Proteomes" id="UP001500979"/>
    </source>
</evidence>
<gene>
    <name evidence="2" type="ORF">GCM10010470_09170</name>
</gene>
<comment type="caution">
    <text evidence="2">The sequence shown here is derived from an EMBL/GenBank/DDBJ whole genome shotgun (WGS) entry which is preliminary data.</text>
</comment>
<dbReference type="InterPro" id="IPR053931">
    <property type="entry name" value="RapZ_C"/>
</dbReference>
<accession>A0ABN3V5E8</accession>
<reference evidence="2 3" key="1">
    <citation type="journal article" date="2019" name="Int. J. Syst. Evol. Microbiol.">
        <title>The Global Catalogue of Microorganisms (GCM) 10K type strain sequencing project: providing services to taxonomists for standard genome sequencing and annotation.</title>
        <authorList>
            <consortium name="The Broad Institute Genomics Platform"/>
            <consortium name="The Broad Institute Genome Sequencing Center for Infectious Disease"/>
            <person name="Wu L."/>
            <person name="Ma J."/>
        </authorList>
    </citation>
    <scope>NUCLEOTIDE SEQUENCE [LARGE SCALE GENOMIC DNA]</scope>
    <source>
        <strain evidence="2 3">JCM 9383</strain>
    </source>
</reference>
<feature type="domain" description="RapZ C-terminal" evidence="1">
    <location>
        <begin position="5"/>
        <end position="128"/>
    </location>
</feature>